<dbReference type="Gene3D" id="3.40.50.620">
    <property type="entry name" value="HUPs"/>
    <property type="match status" value="2"/>
</dbReference>
<keyword evidence="7" id="KW-0648">Protein biosynthesis</keyword>
<dbReference type="PANTHER" id="PTHR43740">
    <property type="entry name" value="LEUCYL-TRNA SYNTHETASE"/>
    <property type="match status" value="1"/>
</dbReference>
<comment type="similarity">
    <text evidence="1">Belongs to the class-I aminoacyl-tRNA synthetase family.</text>
</comment>
<dbReference type="GO" id="GO:0004823">
    <property type="term" value="F:leucine-tRNA ligase activity"/>
    <property type="evidence" value="ECO:0007669"/>
    <property type="project" value="UniProtKB-EC"/>
</dbReference>
<keyword evidence="6" id="KW-0067">ATP-binding</keyword>
<dbReference type="InterPro" id="IPR025709">
    <property type="entry name" value="Leu_tRNA-synth_edit"/>
</dbReference>
<dbReference type="SUPFAM" id="SSF47323">
    <property type="entry name" value="Anticodon-binding domain of a subclass of class I aminoacyl-tRNA synthetases"/>
    <property type="match status" value="1"/>
</dbReference>
<evidence type="ECO:0000259" key="12">
    <source>
        <dbReference type="Pfam" id="PF08264"/>
    </source>
</evidence>
<dbReference type="HAMAP" id="MF_00049_B">
    <property type="entry name" value="Leu_tRNA_synth_B"/>
    <property type="match status" value="1"/>
</dbReference>
<dbReference type="PANTHER" id="PTHR43740:SF2">
    <property type="entry name" value="LEUCINE--TRNA LIGASE, MITOCHONDRIAL"/>
    <property type="match status" value="1"/>
</dbReference>
<dbReference type="FunFam" id="1.10.730.10:FF:000011">
    <property type="entry name" value="Leucine--tRNA ligase chloroplastic/mitochondrial"/>
    <property type="match status" value="1"/>
</dbReference>
<evidence type="ECO:0000256" key="8">
    <source>
        <dbReference type="ARBA" id="ARBA00023146"/>
    </source>
</evidence>
<dbReference type="PRINTS" id="PR00985">
    <property type="entry name" value="TRNASYNTHLEU"/>
</dbReference>
<dbReference type="KEGG" id="mpp:MICPUCDRAFT_58989"/>
<dbReference type="OMA" id="GIEHACM"/>
<dbReference type="SUPFAM" id="SSF50677">
    <property type="entry name" value="ValRS/IleRS/LeuRS editing domain"/>
    <property type="match status" value="1"/>
</dbReference>
<dbReference type="AlphaFoldDB" id="C1MUZ2"/>
<feature type="domain" description="Aminoacyl-tRNA synthetase class Ia" evidence="11">
    <location>
        <begin position="118"/>
        <end position="333"/>
    </location>
</feature>
<organism evidence="15">
    <name type="scientific">Micromonas pusilla (strain CCMP1545)</name>
    <name type="common">Picoplanktonic green alga</name>
    <dbReference type="NCBI Taxonomy" id="564608"/>
    <lineage>
        <taxon>Eukaryota</taxon>
        <taxon>Viridiplantae</taxon>
        <taxon>Chlorophyta</taxon>
        <taxon>Mamiellophyceae</taxon>
        <taxon>Mamiellales</taxon>
        <taxon>Mamiellaceae</taxon>
        <taxon>Micromonas</taxon>
    </lineage>
</organism>
<dbReference type="GeneID" id="9685026"/>
<evidence type="ECO:0000256" key="4">
    <source>
        <dbReference type="ARBA" id="ARBA00022598"/>
    </source>
</evidence>
<evidence type="ECO:0000256" key="2">
    <source>
        <dbReference type="ARBA" id="ARBA00013164"/>
    </source>
</evidence>
<name>C1MUZ2_MICPC</name>
<dbReference type="GO" id="GO:0005524">
    <property type="term" value="F:ATP binding"/>
    <property type="evidence" value="ECO:0007669"/>
    <property type="project" value="UniProtKB-KW"/>
</dbReference>
<feature type="region of interest" description="Disordered" evidence="10">
    <location>
        <begin position="72"/>
        <end position="106"/>
    </location>
</feature>
<keyword evidence="8" id="KW-0030">Aminoacyl-tRNA synthetase</keyword>
<dbReference type="eggNOG" id="KOG0435">
    <property type="taxonomic scope" value="Eukaryota"/>
</dbReference>
<evidence type="ECO:0000256" key="9">
    <source>
        <dbReference type="ARBA" id="ARBA00047469"/>
    </source>
</evidence>
<dbReference type="Pfam" id="PF13603">
    <property type="entry name" value="tRNA-synt_1_2"/>
    <property type="match status" value="1"/>
</dbReference>
<keyword evidence="5" id="KW-0547">Nucleotide-binding</keyword>
<dbReference type="Proteomes" id="UP000001876">
    <property type="component" value="Unassembled WGS sequence"/>
</dbReference>
<sequence>MALRLPARPSTAVAAVAARAPRSSASARATTTTTRVASMSSRARLGSLALATWSRCARPAVAPKRAAARVVASSSSRGASSSSARDAVASDVAETSSDAESTAARSGGYPFADIEARWQKHWAENKTFKTPDQIDTTKPKFYALDMFPYPRRVVAAGAGLHVGHPEGYTATDIVARYKRMTGHNVLHPMGWDAFGLPAEQYAIETGTHPRDTTVANVARFREQLQSLGFSYDWDREVATCEPQVRSIHWFPYDSVGVYYKWTQWIFLKLLEKGLAYRAEVPVNWCPALGTVLANEEVIDGLSERGNHPVIRKPMKQWMLKITAYGDRLLRRVVLTLVPIRPRSRGERRSLRTFAGVSLRPFLALNHRHRRLSTPPDAFQLHPDFFASYGTTLISDLDDLDWPESIKEMQRNWIGRSEGAQLAFEVPGVTGDENKLEVYTTRPDTLFGATYLVVAPEHPLVGALSTAEQKAAVDAYVDAASRKSDLERTELAKEKTGVFTGSHAKHPLTGADVPVWVADYVLGTYGTGAIMAVPAHDDRDKEFAETFDLPIVQVVAPPGDENNTDADACYSGAGTMINSACDALDVNGLDDATAGEKVTAWLTANGVGEKKVNFKLRDWLFARQRYWGEPFPVVYPEGSDVPVAVPESELPLTLPDTDNFKPSGSGEGPLANIEDWVATVDPLGGGPARRETNTMPQWAGSCWYYLRFIDPKNENAMIDGDLEKYWMPVDLYVGGAEHAVLHLLYARFWHKVLYDIGAVSTKEPFQRLVSQGMILGEVEYTAFVDAEGKYVSAKGALQTEGLDAVKINAEDVAKKGDGFVLAADEKIKVNARAHKMSKSRGNVVNPDDIVDAYGADSLRLYEMFMGPLRETKVWQTKGVEGCSRFLARAHRLFDGDISDESADEAQLKEINKCVAKVTEETEGMRFNTAIAAMMEFTNAATKWEKKPRECLRPFALLLSPYAPHLSEELWTKLGNEGSNAYETWPVADESLLVEDVVTMAVQVNGKMRGKIEVTADSTREDAMALAMAQENIAKFIGDESGIKKIIYVPGKILNVVAPQPKK</sequence>
<dbReference type="GO" id="GO:0005739">
    <property type="term" value="C:mitochondrion"/>
    <property type="evidence" value="ECO:0007669"/>
    <property type="project" value="UniProtKB-ARBA"/>
</dbReference>
<gene>
    <name evidence="14" type="ORF">MICPUCDRAFT_58989</name>
</gene>
<feature type="domain" description="Methionyl/Valyl/Leucyl/Isoleucyl-tRNA synthetase anticodon-binding" evidence="12">
    <location>
        <begin position="905"/>
        <end position="1017"/>
    </location>
</feature>
<keyword evidence="15" id="KW-1185">Reference proteome</keyword>
<evidence type="ECO:0000256" key="3">
    <source>
        <dbReference type="ARBA" id="ARBA00022490"/>
    </source>
</evidence>
<dbReference type="EMBL" id="GG663740">
    <property type="protein sequence ID" value="EEH56718.1"/>
    <property type="molecule type" value="Genomic_DNA"/>
</dbReference>
<dbReference type="InterPro" id="IPR002300">
    <property type="entry name" value="aa-tRNA-synth_Ia"/>
</dbReference>
<dbReference type="GO" id="GO:0002161">
    <property type="term" value="F:aminoacyl-tRNA deacylase activity"/>
    <property type="evidence" value="ECO:0007669"/>
    <property type="project" value="InterPro"/>
</dbReference>
<evidence type="ECO:0000256" key="1">
    <source>
        <dbReference type="ARBA" id="ARBA00005594"/>
    </source>
</evidence>
<dbReference type="FunFam" id="3.40.50.620:FF:000060">
    <property type="entry name" value="Leucine--tRNA ligase"/>
    <property type="match status" value="1"/>
</dbReference>
<protein>
    <recommendedName>
        <fullName evidence="2">leucine--tRNA ligase</fullName>
        <ecNumber evidence="2">6.1.1.4</ecNumber>
    </recommendedName>
</protein>
<dbReference type="OrthoDB" id="15954at2759"/>
<dbReference type="GO" id="GO:0005829">
    <property type="term" value="C:cytosol"/>
    <property type="evidence" value="ECO:0007669"/>
    <property type="project" value="TreeGrafter"/>
</dbReference>
<feature type="domain" description="Leucyl-tRNA synthetase editing" evidence="13">
    <location>
        <begin position="410"/>
        <end position="601"/>
    </location>
</feature>
<comment type="catalytic activity">
    <reaction evidence="9">
        <text>tRNA(Leu) + L-leucine + ATP = L-leucyl-tRNA(Leu) + AMP + diphosphate</text>
        <dbReference type="Rhea" id="RHEA:11688"/>
        <dbReference type="Rhea" id="RHEA-COMP:9613"/>
        <dbReference type="Rhea" id="RHEA-COMP:9622"/>
        <dbReference type="ChEBI" id="CHEBI:30616"/>
        <dbReference type="ChEBI" id="CHEBI:33019"/>
        <dbReference type="ChEBI" id="CHEBI:57427"/>
        <dbReference type="ChEBI" id="CHEBI:78442"/>
        <dbReference type="ChEBI" id="CHEBI:78494"/>
        <dbReference type="ChEBI" id="CHEBI:456215"/>
        <dbReference type="EC" id="6.1.1.4"/>
    </reaction>
</comment>
<dbReference type="Gene3D" id="3.90.740.10">
    <property type="entry name" value="Valyl/Leucyl/Isoleucyl-tRNA synthetase, editing domain"/>
    <property type="match status" value="1"/>
</dbReference>
<keyword evidence="4" id="KW-0436">Ligase</keyword>
<dbReference type="Pfam" id="PF00133">
    <property type="entry name" value="tRNA-synt_1"/>
    <property type="match status" value="2"/>
</dbReference>
<dbReference type="InterPro" id="IPR013155">
    <property type="entry name" value="M/V/L/I-tRNA-synth_anticd-bd"/>
</dbReference>
<keyword evidence="3" id="KW-0963">Cytoplasm</keyword>
<evidence type="ECO:0000256" key="5">
    <source>
        <dbReference type="ARBA" id="ARBA00022741"/>
    </source>
</evidence>
<reference evidence="14 15" key="1">
    <citation type="journal article" date="2009" name="Science">
        <title>Green evolution and dynamic adaptations revealed by genomes of the marine picoeukaryotes Micromonas.</title>
        <authorList>
            <person name="Worden A.Z."/>
            <person name="Lee J.H."/>
            <person name="Mock T."/>
            <person name="Rouze P."/>
            <person name="Simmons M.P."/>
            <person name="Aerts A.L."/>
            <person name="Allen A.E."/>
            <person name="Cuvelier M.L."/>
            <person name="Derelle E."/>
            <person name="Everett M.V."/>
            <person name="Foulon E."/>
            <person name="Grimwood J."/>
            <person name="Gundlach H."/>
            <person name="Henrissat B."/>
            <person name="Napoli C."/>
            <person name="McDonald S.M."/>
            <person name="Parker M.S."/>
            <person name="Rombauts S."/>
            <person name="Salamov A."/>
            <person name="Von Dassow P."/>
            <person name="Badger J.H."/>
            <person name="Coutinho P.M."/>
            <person name="Demir E."/>
            <person name="Dubchak I."/>
            <person name="Gentemann C."/>
            <person name="Eikrem W."/>
            <person name="Gready J.E."/>
            <person name="John U."/>
            <person name="Lanier W."/>
            <person name="Lindquist E.A."/>
            <person name="Lucas S."/>
            <person name="Mayer K.F."/>
            <person name="Moreau H."/>
            <person name="Not F."/>
            <person name="Otillar R."/>
            <person name="Panaud O."/>
            <person name="Pangilinan J."/>
            <person name="Paulsen I."/>
            <person name="Piegu B."/>
            <person name="Poliakov A."/>
            <person name="Robbens S."/>
            <person name="Schmutz J."/>
            <person name="Toulza E."/>
            <person name="Wyss T."/>
            <person name="Zelensky A."/>
            <person name="Zhou K."/>
            <person name="Armbrust E.V."/>
            <person name="Bhattacharya D."/>
            <person name="Goodenough U.W."/>
            <person name="Van de Peer Y."/>
            <person name="Grigoriev I.V."/>
        </authorList>
    </citation>
    <scope>NUCLEOTIDE SEQUENCE [LARGE SCALE GENOMIC DNA]</scope>
    <source>
        <strain evidence="14 15">CCMP1545</strain>
    </source>
</reference>
<dbReference type="Pfam" id="PF08264">
    <property type="entry name" value="Anticodon_1"/>
    <property type="match status" value="1"/>
</dbReference>
<dbReference type="CDD" id="cd07958">
    <property type="entry name" value="Anticodon_Ia_Leu_BEm"/>
    <property type="match status" value="1"/>
</dbReference>
<proteinExistence type="inferred from homology"/>
<dbReference type="GO" id="GO:0006429">
    <property type="term" value="P:leucyl-tRNA aminoacylation"/>
    <property type="evidence" value="ECO:0007669"/>
    <property type="project" value="InterPro"/>
</dbReference>
<dbReference type="InterPro" id="IPR014729">
    <property type="entry name" value="Rossmann-like_a/b/a_fold"/>
</dbReference>
<dbReference type="Gene3D" id="1.10.730.10">
    <property type="entry name" value="Isoleucyl-tRNA Synthetase, Domain 1"/>
    <property type="match status" value="1"/>
</dbReference>
<dbReference type="FunFam" id="1.10.730.10:FF:000012">
    <property type="entry name" value="Leucine--tRNA ligase"/>
    <property type="match status" value="1"/>
</dbReference>
<dbReference type="SUPFAM" id="SSF52374">
    <property type="entry name" value="Nucleotidylyl transferase"/>
    <property type="match status" value="1"/>
</dbReference>
<dbReference type="EC" id="6.1.1.4" evidence="2"/>
<dbReference type="RefSeq" id="XP_003059586.1">
    <property type="nucleotide sequence ID" value="XM_003059540.1"/>
</dbReference>
<dbReference type="InterPro" id="IPR009008">
    <property type="entry name" value="Val/Leu/Ile-tRNA-synth_edit"/>
</dbReference>
<evidence type="ECO:0000256" key="7">
    <source>
        <dbReference type="ARBA" id="ARBA00022917"/>
    </source>
</evidence>
<dbReference type="NCBIfam" id="TIGR00396">
    <property type="entry name" value="leuS_bact"/>
    <property type="match status" value="1"/>
</dbReference>
<evidence type="ECO:0000313" key="14">
    <source>
        <dbReference type="EMBL" id="EEH56718.1"/>
    </source>
</evidence>
<evidence type="ECO:0000259" key="13">
    <source>
        <dbReference type="Pfam" id="PF13603"/>
    </source>
</evidence>
<evidence type="ECO:0000256" key="10">
    <source>
        <dbReference type="SAM" id="MobiDB-lite"/>
    </source>
</evidence>
<evidence type="ECO:0000313" key="15">
    <source>
        <dbReference type="Proteomes" id="UP000001876"/>
    </source>
</evidence>
<feature type="domain" description="Aminoacyl-tRNA synthetase class Ia" evidence="11">
    <location>
        <begin position="829"/>
        <end position="862"/>
    </location>
</feature>
<evidence type="ECO:0000259" key="11">
    <source>
        <dbReference type="Pfam" id="PF00133"/>
    </source>
</evidence>
<dbReference type="InterPro" id="IPR002302">
    <property type="entry name" value="Leu-tRNA-ligase"/>
</dbReference>
<dbReference type="InterPro" id="IPR009080">
    <property type="entry name" value="tRNAsynth_Ia_anticodon-bd"/>
</dbReference>
<evidence type="ECO:0000256" key="6">
    <source>
        <dbReference type="ARBA" id="ARBA00022840"/>
    </source>
</evidence>
<dbReference type="STRING" id="564608.C1MUZ2"/>
<dbReference type="FunFam" id="3.40.50.620:FF:000056">
    <property type="entry name" value="Leucine--tRNA ligase"/>
    <property type="match status" value="1"/>
</dbReference>
<accession>C1MUZ2</accession>